<organism evidence="3 4">
    <name type="scientific">Cerrena zonata</name>
    <dbReference type="NCBI Taxonomy" id="2478898"/>
    <lineage>
        <taxon>Eukaryota</taxon>
        <taxon>Fungi</taxon>
        <taxon>Dikarya</taxon>
        <taxon>Basidiomycota</taxon>
        <taxon>Agaricomycotina</taxon>
        <taxon>Agaricomycetes</taxon>
        <taxon>Polyporales</taxon>
        <taxon>Cerrenaceae</taxon>
        <taxon>Cerrena</taxon>
    </lineage>
</organism>
<dbReference type="Proteomes" id="UP001385951">
    <property type="component" value="Unassembled WGS sequence"/>
</dbReference>
<dbReference type="EMBL" id="JASBNA010000048">
    <property type="protein sequence ID" value="KAK7680556.1"/>
    <property type="molecule type" value="Genomic_DNA"/>
</dbReference>
<gene>
    <name evidence="3" type="ORF">QCA50_016338</name>
</gene>
<feature type="signal peptide" evidence="2">
    <location>
        <begin position="1"/>
        <end position="21"/>
    </location>
</feature>
<dbReference type="AlphaFoldDB" id="A0AAW0FIX6"/>
<protein>
    <submittedName>
        <fullName evidence="3">Uncharacterized protein</fullName>
    </submittedName>
</protein>
<reference evidence="3 4" key="1">
    <citation type="submission" date="2022-09" db="EMBL/GenBank/DDBJ databases">
        <authorList>
            <person name="Palmer J.M."/>
        </authorList>
    </citation>
    <scope>NUCLEOTIDE SEQUENCE [LARGE SCALE GENOMIC DNA]</scope>
    <source>
        <strain evidence="3 4">DSM 7382</strain>
    </source>
</reference>
<accession>A0AAW0FIX6</accession>
<feature type="region of interest" description="Disordered" evidence="1">
    <location>
        <begin position="372"/>
        <end position="402"/>
    </location>
</feature>
<feature type="region of interest" description="Disordered" evidence="1">
    <location>
        <begin position="206"/>
        <end position="255"/>
    </location>
</feature>
<proteinExistence type="predicted"/>
<keyword evidence="2" id="KW-0732">Signal</keyword>
<evidence type="ECO:0000256" key="2">
    <source>
        <dbReference type="SAM" id="SignalP"/>
    </source>
</evidence>
<evidence type="ECO:0000256" key="1">
    <source>
        <dbReference type="SAM" id="MobiDB-lite"/>
    </source>
</evidence>
<comment type="caution">
    <text evidence="3">The sequence shown here is derived from an EMBL/GenBank/DDBJ whole genome shotgun (WGS) entry which is preliminary data.</text>
</comment>
<evidence type="ECO:0000313" key="4">
    <source>
        <dbReference type="Proteomes" id="UP001385951"/>
    </source>
</evidence>
<sequence>MQVKFVVISSMLLAASGTVQGAPIPRDLGSDVSRIVQDVQRIANDVASVANGVIADLPPFLQTPASSIFNEVTAGAAKGFAEVTGILGDFVTLAPPTATPSASFSVPTTTGGIPVVNGGIQSSSIGAAAATQSAAFTLPGTPLSVSNPLASLFGLPDFAPTGTASGFTSTATFAPSDLAALLKQLMTQNSNSAGFRSGASISVSIGSPTASASSTPAQSTSSTSISSTTTSTSASSASSTSSDTPASSTAPSTVTQAPAISGATLTTIVAPVTLPGQPVTAVSSAASGNVYPNVPSKRGLGSLIGIIGSELGPLLQEADQLGNRVASIGNKVIAALPSDIQAPASSFFAEATAEVGKGFGFVTSIAGPLAAAAPTSTPTPTSTSAGSSGTPAPQNTASQSNGAMSISQMTGSSIAVVASVALGALVLV</sequence>
<evidence type="ECO:0000313" key="3">
    <source>
        <dbReference type="EMBL" id="KAK7680556.1"/>
    </source>
</evidence>
<name>A0AAW0FIX6_9APHY</name>
<feature type="chain" id="PRO_5043799404" evidence="2">
    <location>
        <begin position="22"/>
        <end position="428"/>
    </location>
</feature>
<keyword evidence="4" id="KW-1185">Reference proteome</keyword>
<feature type="compositionally biased region" description="Low complexity" evidence="1">
    <location>
        <begin position="372"/>
        <end position="393"/>
    </location>
</feature>